<comment type="caution">
    <text evidence="2">The sequence shown here is derived from an EMBL/GenBank/DDBJ whole genome shotgun (WGS) entry which is preliminary data.</text>
</comment>
<dbReference type="PANTHER" id="PTHR43102">
    <property type="entry name" value="SLR1143 PROTEIN"/>
    <property type="match status" value="1"/>
</dbReference>
<sequence length="236" mass="25855">MSTSDDDPILTTRDAAQLLGVAVSTVQLWMESGALPAWKTPGGHRRVRLSAVLALRQRRGAAEDGKDTSYRTEAAAHYPAAAEESLRLAALAATRLLDTPPEEVFDRLARLAAQTTDCPMALVSLVSSQRQWFKARIGVDLNETPRDWSFCSHALAAGDAFVVGDAAKDPRFSNNPLVVGEPHVRFYAGVPLEDGEGRLLGTLCVMDHEPRRLREREMRALRELAAIASDEIKRRG</sequence>
<dbReference type="InterPro" id="IPR029016">
    <property type="entry name" value="GAF-like_dom_sf"/>
</dbReference>
<dbReference type="RefSeq" id="WP_231056145.1">
    <property type="nucleotide sequence ID" value="NZ_JAJNOC010000001.1"/>
</dbReference>
<dbReference type="Proteomes" id="UP001179361">
    <property type="component" value="Unassembled WGS sequence"/>
</dbReference>
<dbReference type="CDD" id="cd04762">
    <property type="entry name" value="HTH_MerR-trunc"/>
    <property type="match status" value="1"/>
</dbReference>
<dbReference type="SUPFAM" id="SSF55781">
    <property type="entry name" value="GAF domain-like"/>
    <property type="match status" value="1"/>
</dbReference>
<name>A0ABS8PZ67_9BURK</name>
<dbReference type="Pfam" id="PF01590">
    <property type="entry name" value="GAF"/>
    <property type="match status" value="1"/>
</dbReference>
<dbReference type="PANTHER" id="PTHR43102:SF2">
    <property type="entry name" value="GAF DOMAIN-CONTAINING PROTEIN"/>
    <property type="match status" value="1"/>
</dbReference>
<dbReference type="EMBL" id="JAJNOC010000001">
    <property type="protein sequence ID" value="MCD2514797.1"/>
    <property type="molecule type" value="Genomic_DNA"/>
</dbReference>
<proteinExistence type="predicted"/>
<dbReference type="SMART" id="SM00065">
    <property type="entry name" value="GAF"/>
    <property type="match status" value="1"/>
</dbReference>
<gene>
    <name evidence="2" type="ORF">LQ564_00540</name>
</gene>
<dbReference type="InterPro" id="IPR009061">
    <property type="entry name" value="DNA-bd_dom_put_sf"/>
</dbReference>
<dbReference type="InterPro" id="IPR010093">
    <property type="entry name" value="SinI_DNA-bd"/>
</dbReference>
<reference evidence="2" key="1">
    <citation type="submission" date="2021-11" db="EMBL/GenBank/DDBJ databases">
        <title>The complete genome of Massilia sp sp. G4R7.</title>
        <authorList>
            <person name="Liu L."/>
            <person name="Yue J."/>
            <person name="Yuan J."/>
            <person name="Yang F."/>
            <person name="Li L."/>
        </authorList>
    </citation>
    <scope>NUCLEOTIDE SEQUENCE</scope>
    <source>
        <strain evidence="2">G4R7</strain>
    </source>
</reference>
<evidence type="ECO:0000259" key="1">
    <source>
        <dbReference type="SMART" id="SM00065"/>
    </source>
</evidence>
<organism evidence="2 3">
    <name type="scientific">Massilia phyllostachyos</name>
    <dbReference type="NCBI Taxonomy" id="2898585"/>
    <lineage>
        <taxon>Bacteria</taxon>
        <taxon>Pseudomonadati</taxon>
        <taxon>Pseudomonadota</taxon>
        <taxon>Betaproteobacteria</taxon>
        <taxon>Burkholderiales</taxon>
        <taxon>Oxalobacteraceae</taxon>
        <taxon>Telluria group</taxon>
        <taxon>Massilia</taxon>
    </lineage>
</organism>
<dbReference type="Gene3D" id="3.30.450.40">
    <property type="match status" value="1"/>
</dbReference>
<dbReference type="Pfam" id="PF12728">
    <property type="entry name" value="HTH_17"/>
    <property type="match status" value="1"/>
</dbReference>
<accession>A0ABS8PZ67</accession>
<dbReference type="InterPro" id="IPR041657">
    <property type="entry name" value="HTH_17"/>
</dbReference>
<dbReference type="Gene3D" id="1.10.1660.10">
    <property type="match status" value="1"/>
</dbReference>
<evidence type="ECO:0000313" key="3">
    <source>
        <dbReference type="Proteomes" id="UP001179361"/>
    </source>
</evidence>
<keyword evidence="3" id="KW-1185">Reference proteome</keyword>
<dbReference type="NCBIfam" id="TIGR01764">
    <property type="entry name" value="excise"/>
    <property type="match status" value="1"/>
</dbReference>
<feature type="domain" description="GAF" evidence="1">
    <location>
        <begin position="100"/>
        <end position="234"/>
    </location>
</feature>
<dbReference type="InterPro" id="IPR003018">
    <property type="entry name" value="GAF"/>
</dbReference>
<dbReference type="SUPFAM" id="SSF46955">
    <property type="entry name" value="Putative DNA-binding domain"/>
    <property type="match status" value="1"/>
</dbReference>
<protein>
    <submittedName>
        <fullName evidence="2">GAF domain-containing protein</fullName>
    </submittedName>
</protein>
<evidence type="ECO:0000313" key="2">
    <source>
        <dbReference type="EMBL" id="MCD2514797.1"/>
    </source>
</evidence>